<evidence type="ECO:0000256" key="1">
    <source>
        <dbReference type="SAM" id="MobiDB-lite"/>
    </source>
</evidence>
<proteinExistence type="predicted"/>
<sequence>VGINVNFGLMSFGTVAAFKKKCGMKIAGFRLVSAANRLGPMICRDSFAELSGLLPNVSEATAGDMTFSAAQMDPDRIRMGEATKNVSVIGVGGICYLLGLLLTYRWILDCAQPCLHNLIDFTTHGRMPENRTVKQAQSCLRAASGNLDEQDHQNREQPGVLTRSFDQAAALLRRWHVISDPSARSAQAQTADARRSHGPEEGSNTALWALVNFISCGRAKRRLSSRTFDNPCAAPSNAREPSGSLSGLLAGGQPSSLRTRSGTSLLESQQNEQTRESAKSIWARSWQP</sequence>
<keyword evidence="2" id="KW-1133">Transmembrane helix</keyword>
<feature type="transmembrane region" description="Helical" evidence="2">
    <location>
        <begin position="86"/>
        <end position="107"/>
    </location>
</feature>
<feature type="compositionally biased region" description="Low complexity" evidence="1">
    <location>
        <begin position="242"/>
        <end position="268"/>
    </location>
</feature>
<comment type="caution">
    <text evidence="3">The sequence shown here is derived from an EMBL/GenBank/DDBJ whole genome shotgun (WGS) entry which is preliminary data.</text>
</comment>
<dbReference type="AlphaFoldDB" id="A0A813K2K2"/>
<reference evidence="3" key="1">
    <citation type="submission" date="2021-02" db="EMBL/GenBank/DDBJ databases">
        <authorList>
            <person name="Dougan E. K."/>
            <person name="Rhodes N."/>
            <person name="Thang M."/>
            <person name="Chan C."/>
        </authorList>
    </citation>
    <scope>NUCLEOTIDE SEQUENCE</scope>
</reference>
<gene>
    <name evidence="3" type="ORF">PGLA2088_LOCUS26060</name>
</gene>
<accession>A0A813K2K2</accession>
<name>A0A813K2K2_POLGL</name>
<organism evidence="3 4">
    <name type="scientific">Polarella glacialis</name>
    <name type="common">Dinoflagellate</name>
    <dbReference type="NCBI Taxonomy" id="89957"/>
    <lineage>
        <taxon>Eukaryota</taxon>
        <taxon>Sar</taxon>
        <taxon>Alveolata</taxon>
        <taxon>Dinophyceae</taxon>
        <taxon>Suessiales</taxon>
        <taxon>Suessiaceae</taxon>
        <taxon>Polarella</taxon>
    </lineage>
</organism>
<evidence type="ECO:0000313" key="3">
    <source>
        <dbReference type="EMBL" id="CAE8688691.1"/>
    </source>
</evidence>
<feature type="region of interest" description="Disordered" evidence="1">
    <location>
        <begin position="225"/>
        <end position="288"/>
    </location>
</feature>
<feature type="region of interest" description="Disordered" evidence="1">
    <location>
        <begin position="183"/>
        <end position="202"/>
    </location>
</feature>
<protein>
    <submittedName>
        <fullName evidence="3">Uncharacterized protein</fullName>
    </submittedName>
</protein>
<keyword evidence="2" id="KW-0472">Membrane</keyword>
<dbReference type="EMBL" id="CAJNNW010026945">
    <property type="protein sequence ID" value="CAE8688691.1"/>
    <property type="molecule type" value="Genomic_DNA"/>
</dbReference>
<evidence type="ECO:0000313" key="4">
    <source>
        <dbReference type="Proteomes" id="UP000626109"/>
    </source>
</evidence>
<dbReference type="Proteomes" id="UP000626109">
    <property type="component" value="Unassembled WGS sequence"/>
</dbReference>
<feature type="non-terminal residue" evidence="3">
    <location>
        <position position="288"/>
    </location>
</feature>
<evidence type="ECO:0000256" key="2">
    <source>
        <dbReference type="SAM" id="Phobius"/>
    </source>
</evidence>
<keyword evidence="2" id="KW-0812">Transmembrane</keyword>